<keyword evidence="5" id="KW-0408">Iron</keyword>
<dbReference type="RefSeq" id="WP_244905455.1">
    <property type="nucleotide sequence ID" value="NZ_FMBJ01000012.1"/>
</dbReference>
<evidence type="ECO:0000313" key="8">
    <source>
        <dbReference type="EMBL" id="MFA2794077.1"/>
    </source>
</evidence>
<dbReference type="InterPro" id="IPR013785">
    <property type="entry name" value="Aldolase_TIM"/>
</dbReference>
<keyword evidence="2" id="KW-0004">4Fe-4S</keyword>
<dbReference type="PROSITE" id="PS51918">
    <property type="entry name" value="RADICAL_SAM"/>
    <property type="match status" value="1"/>
</dbReference>
<evidence type="ECO:0000256" key="6">
    <source>
        <dbReference type="ARBA" id="ARBA00023014"/>
    </source>
</evidence>
<dbReference type="PANTHER" id="PTHR43787">
    <property type="entry name" value="FEMO COFACTOR BIOSYNTHESIS PROTEIN NIFB-RELATED"/>
    <property type="match status" value="1"/>
</dbReference>
<dbReference type="InterPro" id="IPR058240">
    <property type="entry name" value="rSAM_sf"/>
</dbReference>
<protein>
    <submittedName>
        <fullName evidence="8">Radical SAM protein</fullName>
    </submittedName>
</protein>
<dbReference type="InterPro" id="IPR023885">
    <property type="entry name" value="4Fe4S-binding_SPASM_dom"/>
</dbReference>
<dbReference type="Proteomes" id="UP001571110">
    <property type="component" value="Unassembled WGS sequence"/>
</dbReference>
<dbReference type="CDD" id="cd01335">
    <property type="entry name" value="Radical_SAM"/>
    <property type="match status" value="1"/>
</dbReference>
<dbReference type="Gene3D" id="3.20.20.70">
    <property type="entry name" value="Aldolase class I"/>
    <property type="match status" value="1"/>
</dbReference>
<gene>
    <name evidence="8" type="ORF">AB1I70_22470</name>
</gene>
<dbReference type="NCBIfam" id="TIGR04085">
    <property type="entry name" value="rSAM_more_4Fe4S"/>
    <property type="match status" value="1"/>
</dbReference>
<evidence type="ECO:0000256" key="4">
    <source>
        <dbReference type="ARBA" id="ARBA00022723"/>
    </source>
</evidence>
<dbReference type="InterPro" id="IPR023867">
    <property type="entry name" value="Sulphatase_maturase_rSAM"/>
</dbReference>
<evidence type="ECO:0000256" key="3">
    <source>
        <dbReference type="ARBA" id="ARBA00022691"/>
    </source>
</evidence>
<accession>A0ABV4RYY2</accession>
<dbReference type="SFLD" id="SFLDG01384">
    <property type="entry name" value="thioether_bond_formation_requi"/>
    <property type="match status" value="1"/>
</dbReference>
<organism evidence="8 9">
    <name type="scientific">Bacillus mobilis</name>
    <dbReference type="NCBI Taxonomy" id="2026190"/>
    <lineage>
        <taxon>Bacteria</taxon>
        <taxon>Bacillati</taxon>
        <taxon>Bacillota</taxon>
        <taxon>Bacilli</taxon>
        <taxon>Bacillales</taxon>
        <taxon>Bacillaceae</taxon>
        <taxon>Bacillus</taxon>
        <taxon>Bacillus cereus group</taxon>
    </lineage>
</organism>
<name>A0ABV4RYY2_9BACI</name>
<dbReference type="Pfam" id="PF04055">
    <property type="entry name" value="Radical_SAM"/>
    <property type="match status" value="1"/>
</dbReference>
<keyword evidence="9" id="KW-1185">Reference proteome</keyword>
<dbReference type="SFLD" id="SFLDS00029">
    <property type="entry name" value="Radical_SAM"/>
    <property type="match status" value="1"/>
</dbReference>
<evidence type="ECO:0000256" key="2">
    <source>
        <dbReference type="ARBA" id="ARBA00022485"/>
    </source>
</evidence>
<evidence type="ECO:0000256" key="5">
    <source>
        <dbReference type="ARBA" id="ARBA00023004"/>
    </source>
</evidence>
<evidence type="ECO:0000256" key="1">
    <source>
        <dbReference type="ARBA" id="ARBA00001966"/>
    </source>
</evidence>
<dbReference type="EMBL" id="JBFDTY010000006">
    <property type="protein sequence ID" value="MFA2794077.1"/>
    <property type="molecule type" value="Genomic_DNA"/>
</dbReference>
<comment type="cofactor">
    <cofactor evidence="1">
        <name>[4Fe-4S] cluster</name>
        <dbReference type="ChEBI" id="CHEBI:49883"/>
    </cofactor>
</comment>
<keyword evidence="3" id="KW-0949">S-adenosyl-L-methionine</keyword>
<dbReference type="PANTHER" id="PTHR43787:SF3">
    <property type="entry name" value="ARYLSULFATASE REGULATORY PROTEIN"/>
    <property type="match status" value="1"/>
</dbReference>
<dbReference type="SUPFAM" id="SSF102114">
    <property type="entry name" value="Radical SAM enzymes"/>
    <property type="match status" value="1"/>
</dbReference>
<keyword evidence="6" id="KW-0411">Iron-sulfur</keyword>
<proteinExistence type="predicted"/>
<keyword evidence="4" id="KW-0479">Metal-binding</keyword>
<evidence type="ECO:0000313" key="9">
    <source>
        <dbReference type="Proteomes" id="UP001571110"/>
    </source>
</evidence>
<comment type="caution">
    <text evidence="8">The sequence shown here is derived from an EMBL/GenBank/DDBJ whole genome shotgun (WGS) entry which is preliminary data.</text>
</comment>
<feature type="domain" description="Radical SAM core" evidence="7">
    <location>
        <begin position="81"/>
        <end position="310"/>
    </location>
</feature>
<dbReference type="SFLD" id="SFLDG01067">
    <property type="entry name" value="SPASM/twitch_domain_containing"/>
    <property type="match status" value="1"/>
</dbReference>
<sequence>MIKLSKYNIVERMGDNTVIYNTLSSGVLLLNEEYSKHFFGIDKSGVCNKKDLLEELKKGQMVCDYNVDELENLRVANMASRFNNSILSLTLAPSLKCNFACPYCFEDGYRYNTMDKRTQEKFLEFFQSAISNVSTVSVCWYGGEPLLQLKTIEYLTKEMLAKLENTGKEYYSHIITNGFNLTKKVALKLKNLKVDQAQITIDGPPDIHDKRRILLNGQGSFHRIMENIKEAHSILNISIRINVDKTNIHRVDEILDYIESYGLKNKVSFYLAAVDDSASSCKNLDCLGTFDFSNEEFSFYERALKRGFNSIYIPAPNIGICGAVSINSYVIDPKGDFYKCWNEVGREEVKVGDIFNGMKFDKNLTDYLSYNPTENEKCRECSVFPVCFGGCPYISLKTGDNKCDSIKYNAPKLIRLLKKIKEPARV</sequence>
<reference evidence="8 9" key="1">
    <citation type="submission" date="2024-06" db="EMBL/GenBank/DDBJ databases">
        <title>Genetic profile and toxigenic potential of Bacillus cereus isolates from a Norwegian ice cream production plant,.</title>
        <authorList>
            <person name="Lindback T."/>
            <person name="Llarena A.-K."/>
            <person name="O'Sullivan K."/>
            <person name="Monshaugen M."/>
            <person name="Holmemo C.W."/>
            <person name="Aspholm M."/>
        </authorList>
    </citation>
    <scope>NUCLEOTIDE SEQUENCE [LARGE SCALE GENOMIC DNA]</scope>
    <source>
        <strain evidence="8 9">NVH-YM330</strain>
    </source>
</reference>
<dbReference type="SFLD" id="SFLDG01386">
    <property type="entry name" value="main_SPASM_domain-containing"/>
    <property type="match status" value="1"/>
</dbReference>
<evidence type="ECO:0000259" key="7">
    <source>
        <dbReference type="PROSITE" id="PS51918"/>
    </source>
</evidence>
<dbReference type="InterPro" id="IPR007197">
    <property type="entry name" value="rSAM"/>
</dbReference>